<evidence type="ECO:0000256" key="2">
    <source>
        <dbReference type="ARBA" id="ARBA00010792"/>
    </source>
</evidence>
<dbReference type="RefSeq" id="WP_089915892.1">
    <property type="nucleotide sequence ID" value="NZ_FOFV01000005.1"/>
</dbReference>
<evidence type="ECO:0000256" key="1">
    <source>
        <dbReference type="ARBA" id="ARBA00004651"/>
    </source>
</evidence>
<evidence type="ECO:0000259" key="9">
    <source>
        <dbReference type="Pfam" id="PF09335"/>
    </source>
</evidence>
<dbReference type="PANTHER" id="PTHR42709">
    <property type="entry name" value="ALKALINE PHOSPHATASE LIKE PROTEIN"/>
    <property type="match status" value="1"/>
</dbReference>
<feature type="region of interest" description="Disordered" evidence="7">
    <location>
        <begin position="204"/>
        <end position="227"/>
    </location>
</feature>
<reference evidence="11" key="1">
    <citation type="submission" date="2016-10" db="EMBL/GenBank/DDBJ databases">
        <authorList>
            <person name="Varghese N."/>
            <person name="Submissions S."/>
        </authorList>
    </citation>
    <scope>NUCLEOTIDE SEQUENCE [LARGE SCALE GENOMIC DNA]</scope>
    <source>
        <strain evidence="11">DSM 44437</strain>
    </source>
</reference>
<evidence type="ECO:0000313" key="10">
    <source>
        <dbReference type="EMBL" id="SEQ90347.1"/>
    </source>
</evidence>
<comment type="subcellular location">
    <subcellularLocation>
        <location evidence="1">Cell membrane</location>
        <topology evidence="1">Multi-pass membrane protein</topology>
    </subcellularLocation>
</comment>
<dbReference type="Proteomes" id="UP000199503">
    <property type="component" value="Unassembled WGS sequence"/>
</dbReference>
<evidence type="ECO:0000256" key="5">
    <source>
        <dbReference type="ARBA" id="ARBA00022989"/>
    </source>
</evidence>
<comment type="similarity">
    <text evidence="2">Belongs to the DedA family.</text>
</comment>
<feature type="transmembrane region" description="Helical" evidence="8">
    <location>
        <begin position="141"/>
        <end position="162"/>
    </location>
</feature>
<evidence type="ECO:0000256" key="4">
    <source>
        <dbReference type="ARBA" id="ARBA00022692"/>
    </source>
</evidence>
<keyword evidence="4 8" id="KW-0812">Transmembrane</keyword>
<keyword evidence="11" id="KW-1185">Reference proteome</keyword>
<dbReference type="OrthoDB" id="9813426at2"/>
<dbReference type="InterPro" id="IPR032816">
    <property type="entry name" value="VTT_dom"/>
</dbReference>
<sequence length="227" mass="24208">MPIEQWLEAIPPLLVYAIVGLVIGFESLGIPLPGEIVLVTASLLASQHDDLSPLWIGVWATGGAIIGDNFGYLIGRRGGPRLFAWMGRKFPKHFGETQLDHARRVFQKRGAWAVFFGRFVALLRILAGPLAGSLHMNYGKFLVANALGGVVWAGGTTAAVYYLGVVAEKWLKGFSYAGLAIAVVFGIAGVFVVKRRLAKAAEKVEKAEKGEKSGASGTSVEDEAAAV</sequence>
<proteinExistence type="inferred from homology"/>
<dbReference type="STRING" id="65499.SAMN04488000_10533"/>
<accession>A0A1H9JU79</accession>
<evidence type="ECO:0000313" key="11">
    <source>
        <dbReference type="Proteomes" id="UP000199503"/>
    </source>
</evidence>
<dbReference type="InterPro" id="IPR051311">
    <property type="entry name" value="DedA_domain"/>
</dbReference>
<keyword evidence="3" id="KW-1003">Cell membrane</keyword>
<feature type="transmembrane region" description="Helical" evidence="8">
    <location>
        <begin position="54"/>
        <end position="74"/>
    </location>
</feature>
<protein>
    <submittedName>
        <fullName evidence="10">Membrane protein DedA, SNARE-associated domain</fullName>
    </submittedName>
</protein>
<evidence type="ECO:0000256" key="7">
    <source>
        <dbReference type="SAM" id="MobiDB-lite"/>
    </source>
</evidence>
<keyword evidence="5 8" id="KW-1133">Transmembrane helix</keyword>
<dbReference type="Pfam" id="PF09335">
    <property type="entry name" value="VTT_dom"/>
    <property type="match status" value="1"/>
</dbReference>
<evidence type="ECO:0000256" key="3">
    <source>
        <dbReference type="ARBA" id="ARBA00022475"/>
    </source>
</evidence>
<feature type="transmembrane region" description="Helical" evidence="8">
    <location>
        <begin position="174"/>
        <end position="193"/>
    </location>
</feature>
<evidence type="ECO:0000256" key="8">
    <source>
        <dbReference type="SAM" id="Phobius"/>
    </source>
</evidence>
<organism evidence="10 11">
    <name type="scientific">Lentzea albida</name>
    <dbReference type="NCBI Taxonomy" id="65499"/>
    <lineage>
        <taxon>Bacteria</taxon>
        <taxon>Bacillati</taxon>
        <taxon>Actinomycetota</taxon>
        <taxon>Actinomycetes</taxon>
        <taxon>Pseudonocardiales</taxon>
        <taxon>Pseudonocardiaceae</taxon>
        <taxon>Lentzea</taxon>
    </lineage>
</organism>
<dbReference type="AlphaFoldDB" id="A0A1H9JU79"/>
<dbReference type="EMBL" id="FOFV01000005">
    <property type="protein sequence ID" value="SEQ90347.1"/>
    <property type="molecule type" value="Genomic_DNA"/>
</dbReference>
<feature type="domain" description="VTT" evidence="9">
    <location>
        <begin position="32"/>
        <end position="160"/>
    </location>
</feature>
<dbReference type="GO" id="GO:0005886">
    <property type="term" value="C:plasma membrane"/>
    <property type="evidence" value="ECO:0007669"/>
    <property type="project" value="UniProtKB-SubCell"/>
</dbReference>
<gene>
    <name evidence="10" type="ORF">SAMN04488000_10533</name>
</gene>
<keyword evidence="6 8" id="KW-0472">Membrane</keyword>
<dbReference type="PANTHER" id="PTHR42709:SF6">
    <property type="entry name" value="UNDECAPRENYL PHOSPHATE TRANSPORTER A"/>
    <property type="match status" value="1"/>
</dbReference>
<name>A0A1H9JU79_9PSEU</name>
<evidence type="ECO:0000256" key="6">
    <source>
        <dbReference type="ARBA" id="ARBA00023136"/>
    </source>
</evidence>
<feature type="transmembrane region" description="Helical" evidence="8">
    <location>
        <begin position="12"/>
        <end position="34"/>
    </location>
</feature>